<comment type="caution">
    <text evidence="3">The sequence shown here is derived from an EMBL/GenBank/DDBJ whole genome shotgun (WGS) entry which is preliminary data.</text>
</comment>
<dbReference type="EMBL" id="DXGC01000076">
    <property type="protein sequence ID" value="HIW91780.1"/>
    <property type="molecule type" value="Genomic_DNA"/>
</dbReference>
<feature type="transmembrane region" description="Helical" evidence="1">
    <location>
        <begin position="120"/>
        <end position="140"/>
    </location>
</feature>
<evidence type="ECO:0000259" key="2">
    <source>
        <dbReference type="Pfam" id="PF01478"/>
    </source>
</evidence>
<gene>
    <name evidence="3" type="ORF">H9870_08985</name>
</gene>
<name>A0A9D1RQP1_9CORY</name>
<dbReference type="Pfam" id="PF01478">
    <property type="entry name" value="Peptidase_A24"/>
    <property type="match status" value="1"/>
</dbReference>
<dbReference type="Proteomes" id="UP000824190">
    <property type="component" value="Unassembled WGS sequence"/>
</dbReference>
<accession>A0A9D1RQP1</accession>
<keyword evidence="1" id="KW-0812">Transmembrane</keyword>
<reference evidence="3" key="1">
    <citation type="journal article" date="2021" name="PeerJ">
        <title>Extensive microbial diversity within the chicken gut microbiome revealed by metagenomics and culture.</title>
        <authorList>
            <person name="Gilroy R."/>
            <person name="Ravi A."/>
            <person name="Getino M."/>
            <person name="Pursley I."/>
            <person name="Horton D.L."/>
            <person name="Alikhan N.F."/>
            <person name="Baker D."/>
            <person name="Gharbi K."/>
            <person name="Hall N."/>
            <person name="Watson M."/>
            <person name="Adriaenssens E.M."/>
            <person name="Foster-Nyarko E."/>
            <person name="Jarju S."/>
            <person name="Secka A."/>
            <person name="Antonio M."/>
            <person name="Oren A."/>
            <person name="Chaudhuri R.R."/>
            <person name="La Ragione R."/>
            <person name="Hildebrand F."/>
            <person name="Pallen M.J."/>
        </authorList>
    </citation>
    <scope>NUCLEOTIDE SEQUENCE</scope>
    <source>
        <strain evidence="3">CHK32-1732</strain>
    </source>
</reference>
<dbReference type="GO" id="GO:0016020">
    <property type="term" value="C:membrane"/>
    <property type="evidence" value="ECO:0007669"/>
    <property type="project" value="InterPro"/>
</dbReference>
<keyword evidence="1" id="KW-1133">Transmembrane helix</keyword>
<feature type="transmembrane region" description="Helical" evidence="1">
    <location>
        <begin position="67"/>
        <end position="100"/>
    </location>
</feature>
<organism evidence="3 4">
    <name type="scientific">Candidatus Corynebacterium avicola</name>
    <dbReference type="NCBI Taxonomy" id="2838527"/>
    <lineage>
        <taxon>Bacteria</taxon>
        <taxon>Bacillati</taxon>
        <taxon>Actinomycetota</taxon>
        <taxon>Actinomycetes</taxon>
        <taxon>Mycobacteriales</taxon>
        <taxon>Corynebacteriaceae</taxon>
        <taxon>Corynebacterium</taxon>
    </lineage>
</organism>
<evidence type="ECO:0000313" key="3">
    <source>
        <dbReference type="EMBL" id="HIW91780.1"/>
    </source>
</evidence>
<evidence type="ECO:0000313" key="4">
    <source>
        <dbReference type="Proteomes" id="UP000824190"/>
    </source>
</evidence>
<evidence type="ECO:0000256" key="1">
    <source>
        <dbReference type="SAM" id="Phobius"/>
    </source>
</evidence>
<dbReference type="AlphaFoldDB" id="A0A9D1RQP1"/>
<feature type="transmembrane region" description="Helical" evidence="1">
    <location>
        <begin position="37"/>
        <end position="55"/>
    </location>
</feature>
<sequence>MTLAVIDLRVRRLPDLLTLPAAVVAVIWAVANGVPAAVTGGLGWFLLCVVPGLLSRRLVAGGGDAKLALSLGTVAAGVGGVYGWLLAVGAASVVTLLLGLVPVVRRHEGHDAHGLPHGPGMLLATGVVAGASEVIAITNIGGW</sequence>
<proteinExistence type="predicted"/>
<dbReference type="Gene3D" id="1.20.120.1220">
    <property type="match status" value="1"/>
</dbReference>
<feature type="domain" description="Prepilin type IV endopeptidase peptidase" evidence="2">
    <location>
        <begin position="2"/>
        <end position="99"/>
    </location>
</feature>
<protein>
    <submittedName>
        <fullName evidence="3">A24 family peptidase</fullName>
    </submittedName>
</protein>
<dbReference type="GO" id="GO:0004190">
    <property type="term" value="F:aspartic-type endopeptidase activity"/>
    <property type="evidence" value="ECO:0007669"/>
    <property type="project" value="InterPro"/>
</dbReference>
<feature type="transmembrane region" description="Helical" evidence="1">
    <location>
        <begin position="12"/>
        <end position="31"/>
    </location>
</feature>
<reference evidence="3" key="2">
    <citation type="submission" date="2021-04" db="EMBL/GenBank/DDBJ databases">
        <authorList>
            <person name="Gilroy R."/>
        </authorList>
    </citation>
    <scope>NUCLEOTIDE SEQUENCE</scope>
    <source>
        <strain evidence="3">CHK32-1732</strain>
    </source>
</reference>
<dbReference type="InterPro" id="IPR000045">
    <property type="entry name" value="Prepilin_IV_endopep_pep"/>
</dbReference>
<keyword evidence="1" id="KW-0472">Membrane</keyword>